<name>A0AAV9C1L6_ACOCL</name>
<feature type="region of interest" description="Disordered" evidence="6">
    <location>
        <begin position="341"/>
        <end position="364"/>
    </location>
</feature>
<evidence type="ECO:0000256" key="3">
    <source>
        <dbReference type="ARBA" id="ARBA00022843"/>
    </source>
</evidence>
<evidence type="ECO:0000256" key="1">
    <source>
        <dbReference type="ARBA" id="ARBA00004123"/>
    </source>
</evidence>
<reference evidence="7" key="2">
    <citation type="submission" date="2023-06" db="EMBL/GenBank/DDBJ databases">
        <authorList>
            <person name="Ma L."/>
            <person name="Liu K.-W."/>
            <person name="Li Z."/>
            <person name="Hsiao Y.-Y."/>
            <person name="Qi Y."/>
            <person name="Fu T."/>
            <person name="Tang G."/>
            <person name="Zhang D."/>
            <person name="Sun W.-H."/>
            <person name="Liu D.-K."/>
            <person name="Li Y."/>
            <person name="Chen G.-Z."/>
            <person name="Liu X.-D."/>
            <person name="Liao X.-Y."/>
            <person name="Jiang Y.-T."/>
            <person name="Yu X."/>
            <person name="Hao Y."/>
            <person name="Huang J."/>
            <person name="Zhao X.-W."/>
            <person name="Ke S."/>
            <person name="Chen Y.-Y."/>
            <person name="Wu W.-L."/>
            <person name="Hsu J.-L."/>
            <person name="Lin Y.-F."/>
            <person name="Huang M.-D."/>
            <person name="Li C.-Y."/>
            <person name="Huang L."/>
            <person name="Wang Z.-W."/>
            <person name="Zhao X."/>
            <person name="Zhong W.-Y."/>
            <person name="Peng D.-H."/>
            <person name="Ahmad S."/>
            <person name="Lan S."/>
            <person name="Zhang J.-S."/>
            <person name="Tsai W.-C."/>
            <person name="Van De Peer Y."/>
            <person name="Liu Z.-J."/>
        </authorList>
    </citation>
    <scope>NUCLEOTIDE SEQUENCE</scope>
    <source>
        <strain evidence="7">CP</strain>
        <tissue evidence="7">Leaves</tissue>
    </source>
</reference>
<comment type="similarity">
    <text evidence="5">Belongs to the Fanconi anemia protein FANCD2 family.</text>
</comment>
<proteinExistence type="inferred from homology"/>
<dbReference type="GO" id="GO:1990918">
    <property type="term" value="P:double-strand break repair involved in meiotic recombination"/>
    <property type="evidence" value="ECO:0007669"/>
    <property type="project" value="TreeGrafter"/>
</dbReference>
<dbReference type="GO" id="GO:0036297">
    <property type="term" value="P:interstrand cross-link repair"/>
    <property type="evidence" value="ECO:0007669"/>
    <property type="project" value="TreeGrafter"/>
</dbReference>
<evidence type="ECO:0000313" key="8">
    <source>
        <dbReference type="Proteomes" id="UP001180020"/>
    </source>
</evidence>
<comment type="subcellular location">
    <subcellularLocation>
        <location evidence="1">Nucleus</location>
    </subcellularLocation>
</comment>
<dbReference type="InterPro" id="IPR029448">
    <property type="entry name" value="FANCD2"/>
</dbReference>
<evidence type="ECO:0000256" key="4">
    <source>
        <dbReference type="ARBA" id="ARBA00023242"/>
    </source>
</evidence>
<evidence type="ECO:0000256" key="5">
    <source>
        <dbReference type="ARBA" id="ARBA00093456"/>
    </source>
</evidence>
<evidence type="ECO:0000256" key="2">
    <source>
        <dbReference type="ARBA" id="ARBA00022499"/>
    </source>
</evidence>
<sequence length="590" mass="65224">MGIIGTLKIVSVLGDINAITSFPSTQKTNSEEAIELLKMSLDSCKLTPLPFILFYDELTILLDCTTLQPSIMEWMGMHIGEFELVFLSDLEGGQLAHKGSPGGLQGELWMNLDGDLSPICLNILSLAFSSSQQQSSSCLQILPAQFQLLSVVERLTNRGYLGGIDALLGCPLHLPSDKHFNEATWKALTGKQREIICLSIYYAINWIRELLNAFSTQVGGMVDCVTQATKEETSAKLLKRLRNLVFLERLLNSLLKIYPLTLPVLHSFVEPPEPAVLSKPNHMKYAGKKSEETKASGNASLNSRRKGKKSSMTPDNSDPNGKLRQPTILDALKRAGVHVSQEVANEGSSGPPSSGKKLQSEEHKLPDSNMLEPAELSGAAEILDAQRFKFRPLLPHCFNILSFAENQDSCCSDPAAELSLHLYLLRDLHFKLNYLSPPSKQLPAACPAKALPCPHKLTVTELLNKIRPQFPCLKKHLDVAICVIKEGSDACQEHWNSRSASSGNPDIPSLMISKSSVASSVIEEVLCCSSKILNLQELGNRTNMSILRDLLENFQLINKPDNLFADIQPFHHWEIWIICIVGLMCFLRMS</sequence>
<dbReference type="Pfam" id="PF14631">
    <property type="entry name" value="FancD2"/>
    <property type="match status" value="1"/>
</dbReference>
<evidence type="ECO:0000256" key="6">
    <source>
        <dbReference type="SAM" id="MobiDB-lite"/>
    </source>
</evidence>
<dbReference type="GO" id="GO:0000793">
    <property type="term" value="C:condensed chromosome"/>
    <property type="evidence" value="ECO:0007669"/>
    <property type="project" value="TreeGrafter"/>
</dbReference>
<dbReference type="PANTHER" id="PTHR32086:SF0">
    <property type="entry name" value="FANCONI ANEMIA GROUP D2 PROTEIN"/>
    <property type="match status" value="1"/>
</dbReference>
<comment type="caution">
    <text evidence="7">The sequence shown here is derived from an EMBL/GenBank/DDBJ whole genome shotgun (WGS) entry which is preliminary data.</text>
</comment>
<dbReference type="GO" id="GO:0005634">
    <property type="term" value="C:nucleus"/>
    <property type="evidence" value="ECO:0007669"/>
    <property type="project" value="UniProtKB-SubCell"/>
</dbReference>
<dbReference type="GO" id="GO:0070182">
    <property type="term" value="F:DNA polymerase binding"/>
    <property type="evidence" value="ECO:0007669"/>
    <property type="project" value="TreeGrafter"/>
</dbReference>
<feature type="compositionally biased region" description="Polar residues" evidence="6">
    <location>
        <begin position="310"/>
        <end position="319"/>
    </location>
</feature>
<keyword evidence="2" id="KW-1017">Isopeptide bond</keyword>
<dbReference type="GO" id="GO:0031573">
    <property type="term" value="P:mitotic intra-S DNA damage checkpoint signaling"/>
    <property type="evidence" value="ECO:0007669"/>
    <property type="project" value="TreeGrafter"/>
</dbReference>
<accession>A0AAV9C1L6</accession>
<gene>
    <name evidence="7" type="ORF">QJS10_CPB22g00088</name>
</gene>
<protein>
    <submittedName>
        <fullName evidence="7">Uncharacterized protein</fullName>
    </submittedName>
</protein>
<dbReference type="Proteomes" id="UP001180020">
    <property type="component" value="Unassembled WGS sequence"/>
</dbReference>
<keyword evidence="3" id="KW-0832">Ubl conjugation</keyword>
<dbReference type="PANTHER" id="PTHR32086">
    <property type="entry name" value="FANCONI ANEMIA GROUP D2 PROTEIN"/>
    <property type="match status" value="1"/>
</dbReference>
<organism evidence="7 8">
    <name type="scientific">Acorus calamus</name>
    <name type="common">Sweet flag</name>
    <dbReference type="NCBI Taxonomy" id="4465"/>
    <lineage>
        <taxon>Eukaryota</taxon>
        <taxon>Viridiplantae</taxon>
        <taxon>Streptophyta</taxon>
        <taxon>Embryophyta</taxon>
        <taxon>Tracheophyta</taxon>
        <taxon>Spermatophyta</taxon>
        <taxon>Magnoliopsida</taxon>
        <taxon>Liliopsida</taxon>
        <taxon>Acoraceae</taxon>
        <taxon>Acorus</taxon>
    </lineage>
</organism>
<feature type="region of interest" description="Disordered" evidence="6">
    <location>
        <begin position="286"/>
        <end position="324"/>
    </location>
</feature>
<evidence type="ECO:0000313" key="7">
    <source>
        <dbReference type="EMBL" id="KAK1282549.1"/>
    </source>
</evidence>
<keyword evidence="8" id="KW-1185">Reference proteome</keyword>
<keyword evidence="4" id="KW-0539">Nucleus</keyword>
<dbReference type="AlphaFoldDB" id="A0AAV9C1L6"/>
<reference evidence="7" key="1">
    <citation type="journal article" date="2023" name="Nat. Commun.">
        <title>Diploid and tetraploid genomes of Acorus and the evolution of monocots.</title>
        <authorList>
            <person name="Ma L."/>
            <person name="Liu K.W."/>
            <person name="Li Z."/>
            <person name="Hsiao Y.Y."/>
            <person name="Qi Y."/>
            <person name="Fu T."/>
            <person name="Tang G.D."/>
            <person name="Zhang D."/>
            <person name="Sun W.H."/>
            <person name="Liu D.K."/>
            <person name="Li Y."/>
            <person name="Chen G.Z."/>
            <person name="Liu X.D."/>
            <person name="Liao X.Y."/>
            <person name="Jiang Y.T."/>
            <person name="Yu X."/>
            <person name="Hao Y."/>
            <person name="Huang J."/>
            <person name="Zhao X.W."/>
            <person name="Ke S."/>
            <person name="Chen Y.Y."/>
            <person name="Wu W.L."/>
            <person name="Hsu J.L."/>
            <person name="Lin Y.F."/>
            <person name="Huang M.D."/>
            <person name="Li C.Y."/>
            <person name="Huang L."/>
            <person name="Wang Z.W."/>
            <person name="Zhao X."/>
            <person name="Zhong W.Y."/>
            <person name="Peng D.H."/>
            <person name="Ahmad S."/>
            <person name="Lan S."/>
            <person name="Zhang J.S."/>
            <person name="Tsai W.C."/>
            <person name="Van de Peer Y."/>
            <person name="Liu Z.J."/>
        </authorList>
    </citation>
    <scope>NUCLEOTIDE SEQUENCE</scope>
    <source>
        <strain evidence="7">CP</strain>
    </source>
</reference>
<dbReference type="GO" id="GO:0007129">
    <property type="term" value="P:homologous chromosome pairing at meiosis"/>
    <property type="evidence" value="ECO:0007669"/>
    <property type="project" value="TreeGrafter"/>
</dbReference>
<dbReference type="EMBL" id="JAUJYO010000022">
    <property type="protein sequence ID" value="KAK1282549.1"/>
    <property type="molecule type" value="Genomic_DNA"/>
</dbReference>